<evidence type="ECO:0000256" key="2">
    <source>
        <dbReference type="ARBA" id="ARBA00004749"/>
    </source>
</evidence>
<evidence type="ECO:0000256" key="5">
    <source>
        <dbReference type="ARBA" id="ARBA00022827"/>
    </source>
</evidence>
<dbReference type="PROSITE" id="PS01304">
    <property type="entry name" value="UBIH"/>
    <property type="match status" value="1"/>
</dbReference>
<dbReference type="GO" id="GO:0006744">
    <property type="term" value="P:ubiquinone biosynthetic process"/>
    <property type="evidence" value="ECO:0007669"/>
    <property type="project" value="UniProtKB-UniPathway"/>
</dbReference>
<dbReference type="EMBL" id="PDNU01000018">
    <property type="protein sequence ID" value="PHK94866.1"/>
    <property type="molecule type" value="Genomic_DNA"/>
</dbReference>
<evidence type="ECO:0000313" key="10">
    <source>
        <dbReference type="EMBL" id="PHK94866.1"/>
    </source>
</evidence>
<comment type="caution">
    <text evidence="10">The sequence shown here is derived from an EMBL/GenBank/DDBJ whole genome shotgun (WGS) entry which is preliminary data.</text>
</comment>
<feature type="chain" id="PRO_5013220050" evidence="8">
    <location>
        <begin position="23"/>
        <end position="432"/>
    </location>
</feature>
<dbReference type="GO" id="GO:0110142">
    <property type="term" value="C:ubiquinone biosynthesis complex"/>
    <property type="evidence" value="ECO:0007669"/>
    <property type="project" value="UniProtKB-ARBA"/>
</dbReference>
<dbReference type="InterPro" id="IPR010971">
    <property type="entry name" value="UbiH/COQ6"/>
</dbReference>
<name>A0A2C7ACQ2_9PROT</name>
<evidence type="ECO:0000256" key="1">
    <source>
        <dbReference type="ARBA" id="ARBA00001974"/>
    </source>
</evidence>
<dbReference type="RefSeq" id="WP_099095661.1">
    <property type="nucleotide sequence ID" value="NZ_PDNU01000018.1"/>
</dbReference>
<feature type="signal peptide" evidence="8">
    <location>
        <begin position="1"/>
        <end position="22"/>
    </location>
</feature>
<keyword evidence="7" id="KW-0503">Monooxygenase</keyword>
<evidence type="ECO:0000313" key="11">
    <source>
        <dbReference type="Proteomes" id="UP000223527"/>
    </source>
</evidence>
<dbReference type="SUPFAM" id="SSF51905">
    <property type="entry name" value="FAD/NAD(P)-binding domain"/>
    <property type="match status" value="1"/>
</dbReference>
<dbReference type="Pfam" id="PF01494">
    <property type="entry name" value="FAD_binding_3"/>
    <property type="match status" value="1"/>
</dbReference>
<evidence type="ECO:0000256" key="7">
    <source>
        <dbReference type="ARBA" id="ARBA00023033"/>
    </source>
</evidence>
<dbReference type="GO" id="GO:0071949">
    <property type="term" value="F:FAD binding"/>
    <property type="evidence" value="ECO:0007669"/>
    <property type="project" value="InterPro"/>
</dbReference>
<dbReference type="AlphaFoldDB" id="A0A2C7ACQ2"/>
<evidence type="ECO:0000256" key="4">
    <source>
        <dbReference type="ARBA" id="ARBA00022630"/>
    </source>
</evidence>
<evidence type="ECO:0000256" key="3">
    <source>
        <dbReference type="ARBA" id="ARBA00005349"/>
    </source>
</evidence>
<dbReference type="Gene3D" id="3.50.50.60">
    <property type="entry name" value="FAD/NAD(P)-binding domain"/>
    <property type="match status" value="2"/>
</dbReference>
<dbReference type="PRINTS" id="PR00420">
    <property type="entry name" value="RNGMNOXGNASE"/>
</dbReference>
<evidence type="ECO:0000256" key="6">
    <source>
        <dbReference type="ARBA" id="ARBA00023002"/>
    </source>
</evidence>
<keyword evidence="11" id="KW-1185">Reference proteome</keyword>
<comment type="similarity">
    <text evidence="3">Belongs to the UbiH/COQ6 family.</text>
</comment>
<keyword evidence="6" id="KW-0560">Oxidoreductase</keyword>
<dbReference type="InterPro" id="IPR051205">
    <property type="entry name" value="UbiH/COQ6_monooxygenase"/>
</dbReference>
<feature type="domain" description="FAD-binding" evidence="9">
    <location>
        <begin position="7"/>
        <end position="352"/>
    </location>
</feature>
<organism evidence="10 11">
    <name type="scientific">Teichococcus rhizosphaerae</name>
    <dbReference type="NCBI Taxonomy" id="1335062"/>
    <lineage>
        <taxon>Bacteria</taxon>
        <taxon>Pseudomonadati</taxon>
        <taxon>Pseudomonadota</taxon>
        <taxon>Alphaproteobacteria</taxon>
        <taxon>Acetobacterales</taxon>
        <taxon>Roseomonadaceae</taxon>
        <taxon>Roseomonas</taxon>
    </lineage>
</organism>
<dbReference type="InterPro" id="IPR002938">
    <property type="entry name" value="FAD-bd"/>
</dbReference>
<evidence type="ECO:0000256" key="8">
    <source>
        <dbReference type="SAM" id="SignalP"/>
    </source>
</evidence>
<dbReference type="InterPro" id="IPR018168">
    <property type="entry name" value="Ubi_Hdrlase_CS"/>
</dbReference>
<dbReference type="PANTHER" id="PTHR43876">
    <property type="entry name" value="UBIQUINONE BIOSYNTHESIS MONOOXYGENASE COQ6, MITOCHONDRIAL"/>
    <property type="match status" value="1"/>
</dbReference>
<reference evidence="10 11" key="1">
    <citation type="submission" date="2017-10" db="EMBL/GenBank/DDBJ databases">
        <authorList>
            <person name="Banno H."/>
            <person name="Chua N.-H."/>
        </authorList>
    </citation>
    <scope>NUCLEOTIDE SEQUENCE [LARGE SCALE GENOMIC DNA]</scope>
    <source>
        <strain evidence="10 11">YW11</strain>
    </source>
</reference>
<comment type="pathway">
    <text evidence="2">Cofactor biosynthesis; ubiquinone biosynthesis.</text>
</comment>
<keyword evidence="5" id="KW-0274">FAD</keyword>
<dbReference type="UniPathway" id="UPA00232"/>
<comment type="cofactor">
    <cofactor evidence="1">
        <name>FAD</name>
        <dbReference type="ChEBI" id="CHEBI:57692"/>
    </cofactor>
</comment>
<dbReference type="NCBIfam" id="TIGR01988">
    <property type="entry name" value="Ubi-OHases"/>
    <property type="match status" value="1"/>
</dbReference>
<dbReference type="GO" id="GO:0004497">
    <property type="term" value="F:monooxygenase activity"/>
    <property type="evidence" value="ECO:0007669"/>
    <property type="project" value="UniProtKB-KW"/>
</dbReference>
<dbReference type="InterPro" id="IPR036188">
    <property type="entry name" value="FAD/NAD-bd_sf"/>
</dbReference>
<dbReference type="OrthoDB" id="9796623at2"/>
<keyword evidence="4" id="KW-0285">Flavoprotein</keyword>
<keyword evidence="10" id="KW-0830">Ubiquinone</keyword>
<accession>A0A2C7ACQ2</accession>
<protein>
    <submittedName>
        <fullName evidence="10">Ubiquinone biosynthesis protein UbiH</fullName>
    </submittedName>
</protein>
<dbReference type="GO" id="GO:0016705">
    <property type="term" value="F:oxidoreductase activity, acting on paired donors, with incorporation or reduction of molecular oxygen"/>
    <property type="evidence" value="ECO:0007669"/>
    <property type="project" value="InterPro"/>
</dbReference>
<sequence length="432" mass="45520">MTKRIEAAVCIIGAGPVGATLAATLAAAGLPTAVVDSAPLPPMELPEFDGRAYAIALTSRNLLEAAGVWPLLPWAPGPITRIRCADGMPGEAPSRLALHFDAAETGAGPFGWMVEARALRMALNARMKALAHLSVHAPARAEVTRGAEGAEIRLSTGETIAARLVVAAEGRRSPLRQQAGIGAATLDYRQTGIVGAVAHERPHGQVALEQFLPNGPFAQLPLAPTAEHPNASAIVWSEKRAIAERVLKLPDAEYGREIQRRMGDHLGRVTPIGRRWSYPLTAMHAMRYTDTRLALVGDAAHGIHPIAGQGLNLGFRDVAALAELVAAAMSRGEDPGGAALLASYQARRRPDALLMLGATHALERLFGNSLPPLRLARRLGMGAVERMPRLKDFFARRAMGFGPLTGSLMLGRPPGEPSLDGALYGPLGGPAG</sequence>
<dbReference type="FunFam" id="3.50.50.60:FF:000021">
    <property type="entry name" value="Ubiquinone biosynthesis monooxygenase COQ6"/>
    <property type="match status" value="1"/>
</dbReference>
<dbReference type="Proteomes" id="UP000223527">
    <property type="component" value="Unassembled WGS sequence"/>
</dbReference>
<gene>
    <name evidence="10" type="ORF">CR162_11195</name>
</gene>
<keyword evidence="8" id="KW-0732">Signal</keyword>
<evidence type="ECO:0000259" key="9">
    <source>
        <dbReference type="Pfam" id="PF01494"/>
    </source>
</evidence>
<dbReference type="PANTHER" id="PTHR43876:SF7">
    <property type="entry name" value="UBIQUINONE BIOSYNTHESIS MONOOXYGENASE COQ6, MITOCHONDRIAL"/>
    <property type="match status" value="1"/>
</dbReference>
<proteinExistence type="inferred from homology"/>